<feature type="compositionally biased region" description="Polar residues" evidence="1">
    <location>
        <begin position="215"/>
        <end position="230"/>
    </location>
</feature>
<evidence type="ECO:0000256" key="2">
    <source>
        <dbReference type="SAM" id="SignalP"/>
    </source>
</evidence>
<feature type="signal peptide" evidence="2">
    <location>
        <begin position="1"/>
        <end position="21"/>
    </location>
</feature>
<dbReference type="Proteomes" id="UP000050640">
    <property type="component" value="Unplaced"/>
</dbReference>
<name>A0A0R3RVS2_9BILA</name>
<feature type="chain" id="PRO_5006447822" evidence="2">
    <location>
        <begin position="22"/>
        <end position="390"/>
    </location>
</feature>
<keyword evidence="3" id="KW-1185">Reference proteome</keyword>
<feature type="region of interest" description="Disordered" evidence="1">
    <location>
        <begin position="208"/>
        <end position="244"/>
    </location>
</feature>
<evidence type="ECO:0000313" key="3">
    <source>
        <dbReference type="Proteomes" id="UP000050640"/>
    </source>
</evidence>
<protein>
    <submittedName>
        <fullName evidence="4">Uncharacterized protein</fullName>
    </submittedName>
</protein>
<reference evidence="4" key="1">
    <citation type="submission" date="2017-02" db="UniProtKB">
        <authorList>
            <consortium name="WormBaseParasite"/>
        </authorList>
    </citation>
    <scope>IDENTIFICATION</scope>
</reference>
<dbReference type="AlphaFoldDB" id="A0A0R3RVS2"/>
<evidence type="ECO:0000313" key="4">
    <source>
        <dbReference type="WBParaSite" id="EEL_0000622201-mRNA-1"/>
    </source>
</evidence>
<proteinExistence type="predicted"/>
<sequence>MSLNHFLTLFVTLTLPVLACGDDIIGMKKDAKRQVSLTDIIQGALNFVRPIIGTSERMQSDVMTSRKFRSEQLRGRDAEILGSPKHSALDDIPICKSNSKLCKFIVCNAQNFQNDESVANLNLAAQMLADTKLRKAIASDSSILLTACQEQGLSPSQCKLFANAFQLIDRFISTIEPLDEDAKKMHHYVIKDDPYHDDSDAPPVPIQPGVHQDIGSRTWSTKGRNSNESVTPIPVGSMLKQVSPPPTPPALLTFPPLIFTFPTSATVAPMISHPSSPAGFKLDLSSSVNLLTKEMQMLVSRFNDKSLLPNIMSLPLPLIMLPEQLKAVNPVGSVRNRRSNDYYDNIEEEDYEMRSASIPISDNNQQLIKLRKQTRDQKGLVDCMKILKDN</sequence>
<keyword evidence="2" id="KW-0732">Signal</keyword>
<organism evidence="3 4">
    <name type="scientific">Elaeophora elaphi</name>
    <dbReference type="NCBI Taxonomy" id="1147741"/>
    <lineage>
        <taxon>Eukaryota</taxon>
        <taxon>Metazoa</taxon>
        <taxon>Ecdysozoa</taxon>
        <taxon>Nematoda</taxon>
        <taxon>Chromadorea</taxon>
        <taxon>Rhabditida</taxon>
        <taxon>Spirurina</taxon>
        <taxon>Spiruromorpha</taxon>
        <taxon>Filarioidea</taxon>
        <taxon>Onchocercidae</taxon>
        <taxon>Elaeophora</taxon>
    </lineage>
</organism>
<dbReference type="WBParaSite" id="EEL_0000622201-mRNA-1">
    <property type="protein sequence ID" value="EEL_0000622201-mRNA-1"/>
    <property type="gene ID" value="EEL_0000622201"/>
</dbReference>
<accession>A0A0R3RVS2</accession>
<evidence type="ECO:0000256" key="1">
    <source>
        <dbReference type="SAM" id="MobiDB-lite"/>
    </source>
</evidence>